<dbReference type="PANTHER" id="PTHR43293:SF1">
    <property type="entry name" value="ACETATE COA-TRANSFERASE YDIF"/>
    <property type="match status" value="1"/>
</dbReference>
<evidence type="ECO:0000313" key="2">
    <source>
        <dbReference type="Proteomes" id="UP000254340"/>
    </source>
</evidence>
<dbReference type="EMBL" id="UGLH01000004">
    <property type="protein sequence ID" value="STT72755.1"/>
    <property type="molecule type" value="Genomic_DNA"/>
</dbReference>
<dbReference type="InterPro" id="IPR037171">
    <property type="entry name" value="NagB/RpiA_transferase-like"/>
</dbReference>
<dbReference type="GO" id="GO:0016740">
    <property type="term" value="F:transferase activity"/>
    <property type="evidence" value="ECO:0007669"/>
    <property type="project" value="UniProtKB-KW"/>
</dbReference>
<name>A0A377X7M0_KLEPN</name>
<protein>
    <submittedName>
        <fullName evidence="1">Bifunctional putative acetyl-CoA:acetoacetyl-CoA transferase: alpha subunit/beta subunit</fullName>
    </submittedName>
</protein>
<organism evidence="1 2">
    <name type="scientific">Klebsiella pneumoniae</name>
    <dbReference type="NCBI Taxonomy" id="573"/>
    <lineage>
        <taxon>Bacteria</taxon>
        <taxon>Pseudomonadati</taxon>
        <taxon>Pseudomonadota</taxon>
        <taxon>Gammaproteobacteria</taxon>
        <taxon>Enterobacterales</taxon>
        <taxon>Enterobacteriaceae</taxon>
        <taxon>Klebsiella/Raoultella group</taxon>
        <taxon>Klebsiella</taxon>
        <taxon>Klebsiella pneumoniae complex</taxon>
    </lineage>
</organism>
<dbReference type="Proteomes" id="UP000254340">
    <property type="component" value="Unassembled WGS sequence"/>
</dbReference>
<proteinExistence type="predicted"/>
<dbReference type="PANTHER" id="PTHR43293">
    <property type="entry name" value="ACETATE COA-TRANSFERASE YDIF"/>
    <property type="match status" value="1"/>
</dbReference>
<dbReference type="SUPFAM" id="SSF100950">
    <property type="entry name" value="NagB/RpiA/CoA transferase-like"/>
    <property type="match status" value="1"/>
</dbReference>
<keyword evidence="1" id="KW-0808">Transferase</keyword>
<evidence type="ECO:0000313" key="1">
    <source>
        <dbReference type="EMBL" id="STT72755.1"/>
    </source>
</evidence>
<accession>A0A377X7M0</accession>
<reference evidence="1 2" key="1">
    <citation type="submission" date="2018-06" db="EMBL/GenBank/DDBJ databases">
        <authorList>
            <consortium name="Pathogen Informatics"/>
            <person name="Doyle S."/>
        </authorList>
    </citation>
    <scope>NUCLEOTIDE SEQUENCE [LARGE SCALE GENOMIC DNA]</scope>
    <source>
        <strain evidence="1 2">NCTC5047</strain>
    </source>
</reference>
<gene>
    <name evidence="1" type="ORF">NCTC5047_00439</name>
</gene>
<dbReference type="Gene3D" id="3.40.1080.10">
    <property type="entry name" value="Glutaconate Coenzyme A-transferase"/>
    <property type="match status" value="1"/>
</dbReference>
<dbReference type="AlphaFoldDB" id="A0A377X7M0"/>
<sequence>MPATSCSAPLFTAKGLEIACEHGALHIRREGEVRKFVAGVNQISYNGELARAKGQTMHYVTERAVFELRPEGPVLTEIAPGIDLERDILAHMDFHPAIAADLQVMDSRLFTPPPCGLAEHLSRNSSSDS</sequence>